<gene>
    <name evidence="2" type="ORF">ACH61_00616</name>
    <name evidence="3" type="ORF">GSU10_09350</name>
</gene>
<dbReference type="Proteomes" id="UP000465031">
    <property type="component" value="Chromosome"/>
</dbReference>
<reference evidence="3" key="3">
    <citation type="submission" date="2019-12" db="EMBL/GenBank/DDBJ databases">
        <title>Complete and Draft Genome Sequences of New Strains and Members of Some Known Species of the Genus Rathayibacter isolated from Plants.</title>
        <authorList>
            <person name="Tarlachkov S.V."/>
            <person name="Starodumova I.P."/>
            <person name="Dorofeeva L.V."/>
            <person name="Prisyazhnaya N.V."/>
            <person name="Leyn S.A."/>
            <person name="Zlamal J.E."/>
            <person name="Elane M.L."/>
            <person name="Osterman A.L."/>
            <person name="Nadler S.A."/>
            <person name="Subbotin S.A."/>
            <person name="Evtushenko L.I."/>
        </authorList>
    </citation>
    <scope>NUCLEOTIDE SEQUENCE</scope>
    <source>
        <strain evidence="3">VKM Ac-2761</strain>
    </source>
</reference>
<organism evidence="2 4">
    <name type="scientific">Rathayibacter tanaceti</name>
    <dbReference type="NCBI Taxonomy" id="1671680"/>
    <lineage>
        <taxon>Bacteria</taxon>
        <taxon>Bacillati</taxon>
        <taxon>Actinomycetota</taxon>
        <taxon>Actinomycetes</taxon>
        <taxon>Micrococcales</taxon>
        <taxon>Microbacteriaceae</taxon>
        <taxon>Rathayibacter</taxon>
    </lineage>
</organism>
<evidence type="ECO:0000313" key="4">
    <source>
        <dbReference type="Proteomes" id="UP000076717"/>
    </source>
</evidence>
<dbReference type="OrthoDB" id="4412570at2"/>
<evidence type="ECO:0000313" key="2">
    <source>
        <dbReference type="EMBL" id="KZX22209.1"/>
    </source>
</evidence>
<dbReference type="RefSeq" id="WP_082844960.1">
    <property type="nucleotide sequence ID" value="NZ_CP047186.1"/>
</dbReference>
<evidence type="ECO:0000313" key="5">
    <source>
        <dbReference type="Proteomes" id="UP000465031"/>
    </source>
</evidence>
<dbReference type="Pfam" id="PF10783">
    <property type="entry name" value="DUF2599"/>
    <property type="match status" value="1"/>
</dbReference>
<reference evidence="5" key="2">
    <citation type="submission" date="2019-12" db="EMBL/GenBank/DDBJ databases">
        <title>Complete and draft genome sequences of new strains and members of some known species of the genus Rathayibacter isolated from plants.</title>
        <authorList>
            <person name="Tarlachkov S.V."/>
            <person name="Starodumova I.P."/>
            <person name="Dorofeeva L.V."/>
            <person name="Prisyazhnaya N.V."/>
            <person name="Leyn S."/>
            <person name="Zlamal J."/>
            <person name="Elan M."/>
            <person name="Osterman A.L."/>
            <person name="Nadler S."/>
            <person name="Subbotin S.A."/>
            <person name="Evtushenko L.I."/>
        </authorList>
    </citation>
    <scope>NUCLEOTIDE SEQUENCE [LARGE SCALE GENOMIC DNA]</scope>
    <source>
        <strain evidence="5">VKM Ac-2761</strain>
    </source>
</reference>
<evidence type="ECO:0000256" key="1">
    <source>
        <dbReference type="SAM" id="MobiDB-lite"/>
    </source>
</evidence>
<feature type="region of interest" description="Disordered" evidence="1">
    <location>
        <begin position="1"/>
        <end position="33"/>
    </location>
</feature>
<dbReference type="Proteomes" id="UP000076717">
    <property type="component" value="Unassembled WGS sequence"/>
</dbReference>
<sequence>MAAAQAACSTSPASGADEGRWARDANGTSIPTHYDVTGTTLTQIVDLSQPDIAFPVVADPWFGRNLIDHVTWVPGDPQWGPTAQVYPTDYGRDQIAVGPEANEAAWGEALEKGDRSRLDHNNLHDHFSCHFLGRSSTVGKESWNLDNNRPDVGLAATIAASCNPQGGED</sequence>
<dbReference type="KEGG" id="rte:GSU10_09350"/>
<dbReference type="InterPro" id="IPR019719">
    <property type="entry name" value="DUF2599"/>
</dbReference>
<dbReference type="EMBL" id="LIIN01000012">
    <property type="protein sequence ID" value="KZX22209.1"/>
    <property type="molecule type" value="Genomic_DNA"/>
</dbReference>
<proteinExistence type="predicted"/>
<dbReference type="PATRIC" id="fig|1671680.3.peg.655"/>
<keyword evidence="4" id="KW-1185">Reference proteome</keyword>
<dbReference type="AlphaFoldDB" id="A0A162GJG3"/>
<reference evidence="2 4" key="1">
    <citation type="submission" date="2015-08" db="EMBL/GenBank/DDBJ databases">
        <title>Draft Genome Sequence of Rathayibacter sp. Strain VKM Ac-2596 Isolated from Leaf Gall Induced by Plant-Parasitic Nematodes.</title>
        <authorList>
            <person name="Vasilenko O.V."/>
            <person name="Starodumova I.P."/>
            <person name="Tarlachkov S.V."/>
            <person name="Dorofeeva L.V."/>
            <person name="Evtushenko L.I."/>
        </authorList>
    </citation>
    <scope>NUCLEOTIDE SEQUENCE [LARGE SCALE GENOMIC DNA]</scope>
    <source>
        <strain evidence="2 4">VKM Ac-2596</strain>
    </source>
</reference>
<accession>A0A162GJG3</accession>
<protein>
    <submittedName>
        <fullName evidence="3">DUF2599 domain-containing protein</fullName>
    </submittedName>
</protein>
<dbReference type="EMBL" id="CP047186">
    <property type="protein sequence ID" value="QHC55814.1"/>
    <property type="molecule type" value="Genomic_DNA"/>
</dbReference>
<name>A0A162GJG3_9MICO</name>
<feature type="compositionally biased region" description="Low complexity" evidence="1">
    <location>
        <begin position="1"/>
        <end position="14"/>
    </location>
</feature>
<evidence type="ECO:0000313" key="3">
    <source>
        <dbReference type="EMBL" id="QHC55814.1"/>
    </source>
</evidence>